<sequence>MHVCCFWRTIAINTPTMWSKPDFRRPKLAREAIKHSKSTPLDIEWTSMLSDIDLLLETLEHASSISNLELRCSLSDLTYLLSTLTRPVPSIRSVCLECQGIDICRLPNNLLVRDTPLLRHFESRGCDIPWGSPIFGNLTTFSIVRSTTPDSTTSLEQVASTLQAMAALEVVELSDFLPLHSNVALAQNMSIVLPRLKRMKLRSRGMAIATLLHRMSFPDTTLIDLDIPQLENAQDLLADYFSGLFSDSFTSTNQPRAIRTLDIGRSIGYNFVLEARNTNEERLKTNLWSAHFRCRIGKKEIWGEPSSIKERLLGGLGPLSTLESLSIEPSALSQDIAIQRFGKLPLLQRVEIFFEEGPPGRQCAREGIQLLSHNLVRPVARPQAESSTGTMQPGLLISPVYPALTTLTLVGVGNFDRRLVWILIRSLKLRSEYGFPVKKLNIQESTGLRPDDIDTIRNEAGVEVEWDDYVPSGEGDSTEDDLDSEYSEADMGYMYGEDLYDEELSDEAYPEAFDDQWY</sequence>
<evidence type="ECO:0008006" key="3">
    <source>
        <dbReference type="Google" id="ProtNLM"/>
    </source>
</evidence>
<protein>
    <recommendedName>
        <fullName evidence="3">F-box domain-containing protein</fullName>
    </recommendedName>
</protein>
<accession>A0ABR3FAQ3</accession>
<organism evidence="1 2">
    <name type="scientific">Marasmius crinis-equi</name>
    <dbReference type="NCBI Taxonomy" id="585013"/>
    <lineage>
        <taxon>Eukaryota</taxon>
        <taxon>Fungi</taxon>
        <taxon>Dikarya</taxon>
        <taxon>Basidiomycota</taxon>
        <taxon>Agaricomycotina</taxon>
        <taxon>Agaricomycetes</taxon>
        <taxon>Agaricomycetidae</taxon>
        <taxon>Agaricales</taxon>
        <taxon>Marasmiineae</taxon>
        <taxon>Marasmiaceae</taxon>
        <taxon>Marasmius</taxon>
    </lineage>
</organism>
<keyword evidence="2" id="KW-1185">Reference proteome</keyword>
<gene>
    <name evidence="1" type="ORF">V5O48_009604</name>
</gene>
<evidence type="ECO:0000313" key="2">
    <source>
        <dbReference type="Proteomes" id="UP001465976"/>
    </source>
</evidence>
<name>A0ABR3FAQ3_9AGAR</name>
<comment type="caution">
    <text evidence="1">The sequence shown here is derived from an EMBL/GenBank/DDBJ whole genome shotgun (WGS) entry which is preliminary data.</text>
</comment>
<proteinExistence type="predicted"/>
<reference evidence="1 2" key="1">
    <citation type="submission" date="2024-02" db="EMBL/GenBank/DDBJ databases">
        <title>A draft genome for the cacao thread blight pathogen Marasmius crinis-equi.</title>
        <authorList>
            <person name="Cohen S.P."/>
            <person name="Baruah I.K."/>
            <person name="Amoako-Attah I."/>
            <person name="Bukari Y."/>
            <person name="Meinhardt L.W."/>
            <person name="Bailey B.A."/>
        </authorList>
    </citation>
    <scope>NUCLEOTIDE SEQUENCE [LARGE SCALE GENOMIC DNA]</scope>
    <source>
        <strain evidence="1 2">GH-76</strain>
    </source>
</reference>
<dbReference type="EMBL" id="JBAHYK010000638">
    <property type="protein sequence ID" value="KAL0572369.1"/>
    <property type="molecule type" value="Genomic_DNA"/>
</dbReference>
<dbReference type="Proteomes" id="UP001465976">
    <property type="component" value="Unassembled WGS sequence"/>
</dbReference>
<evidence type="ECO:0000313" key="1">
    <source>
        <dbReference type="EMBL" id="KAL0572369.1"/>
    </source>
</evidence>